<dbReference type="CDD" id="cd03801">
    <property type="entry name" value="GT4_PimA-like"/>
    <property type="match status" value="1"/>
</dbReference>
<dbReference type="SUPFAM" id="SSF53756">
    <property type="entry name" value="UDP-Glycosyltransferase/glycogen phosphorylase"/>
    <property type="match status" value="1"/>
</dbReference>
<protein>
    <submittedName>
        <fullName evidence="1">Glycosyl transferases group 1</fullName>
    </submittedName>
</protein>
<proteinExistence type="predicted"/>
<dbReference type="GO" id="GO:0016740">
    <property type="term" value="F:transferase activity"/>
    <property type="evidence" value="ECO:0007669"/>
    <property type="project" value="UniProtKB-KW"/>
</dbReference>
<dbReference type="RefSeq" id="WP_145197824.1">
    <property type="nucleotide sequence ID" value="NZ_CP036267.1"/>
</dbReference>
<name>A0A517QLL1_9PLAN</name>
<evidence type="ECO:0000313" key="2">
    <source>
        <dbReference type="Proteomes" id="UP000315724"/>
    </source>
</evidence>
<organism evidence="1 2">
    <name type="scientific">Thalassoglobus polymorphus</name>
    <dbReference type="NCBI Taxonomy" id="2527994"/>
    <lineage>
        <taxon>Bacteria</taxon>
        <taxon>Pseudomonadati</taxon>
        <taxon>Planctomycetota</taxon>
        <taxon>Planctomycetia</taxon>
        <taxon>Planctomycetales</taxon>
        <taxon>Planctomycetaceae</taxon>
        <taxon>Thalassoglobus</taxon>
    </lineage>
</organism>
<dbReference type="Proteomes" id="UP000315724">
    <property type="component" value="Chromosome"/>
</dbReference>
<evidence type="ECO:0000313" key="1">
    <source>
        <dbReference type="EMBL" id="QDT32513.1"/>
    </source>
</evidence>
<dbReference type="AlphaFoldDB" id="A0A517QLL1"/>
<gene>
    <name evidence="1" type="ORF">Mal48_17600</name>
</gene>
<reference evidence="1 2" key="1">
    <citation type="submission" date="2019-02" db="EMBL/GenBank/DDBJ databases">
        <title>Deep-cultivation of Planctomycetes and their phenomic and genomic characterization uncovers novel biology.</title>
        <authorList>
            <person name="Wiegand S."/>
            <person name="Jogler M."/>
            <person name="Boedeker C."/>
            <person name="Pinto D."/>
            <person name="Vollmers J."/>
            <person name="Rivas-Marin E."/>
            <person name="Kohn T."/>
            <person name="Peeters S.H."/>
            <person name="Heuer A."/>
            <person name="Rast P."/>
            <person name="Oberbeckmann S."/>
            <person name="Bunk B."/>
            <person name="Jeske O."/>
            <person name="Meyerdierks A."/>
            <person name="Storesund J.E."/>
            <person name="Kallscheuer N."/>
            <person name="Luecker S."/>
            <person name="Lage O.M."/>
            <person name="Pohl T."/>
            <person name="Merkel B.J."/>
            <person name="Hornburger P."/>
            <person name="Mueller R.-W."/>
            <person name="Bruemmer F."/>
            <person name="Labrenz M."/>
            <person name="Spormann A.M."/>
            <person name="Op den Camp H."/>
            <person name="Overmann J."/>
            <person name="Amann R."/>
            <person name="Jetten M.S.M."/>
            <person name="Mascher T."/>
            <person name="Medema M.H."/>
            <person name="Devos D.P."/>
            <person name="Kaster A.-K."/>
            <person name="Ovreas L."/>
            <person name="Rohde M."/>
            <person name="Galperin M.Y."/>
            <person name="Jogler C."/>
        </authorList>
    </citation>
    <scope>NUCLEOTIDE SEQUENCE [LARGE SCALE GENOMIC DNA]</scope>
    <source>
        <strain evidence="1 2">Mal48</strain>
    </source>
</reference>
<dbReference type="Gene3D" id="3.40.50.2000">
    <property type="entry name" value="Glycogen Phosphorylase B"/>
    <property type="match status" value="2"/>
</dbReference>
<dbReference type="PANTHER" id="PTHR12526:SF626">
    <property type="entry name" value="GLL4300 PROTEIN"/>
    <property type="match status" value="1"/>
</dbReference>
<accession>A0A517QLL1</accession>
<keyword evidence="1" id="KW-0808">Transferase</keyword>
<dbReference type="KEGG" id="tpol:Mal48_17600"/>
<dbReference type="EMBL" id="CP036267">
    <property type="protein sequence ID" value="QDT32513.1"/>
    <property type="molecule type" value="Genomic_DNA"/>
</dbReference>
<keyword evidence="2" id="KW-1185">Reference proteome</keyword>
<dbReference type="Pfam" id="PF13692">
    <property type="entry name" value="Glyco_trans_1_4"/>
    <property type="match status" value="1"/>
</dbReference>
<dbReference type="PANTHER" id="PTHR12526">
    <property type="entry name" value="GLYCOSYLTRANSFERASE"/>
    <property type="match status" value="1"/>
</dbReference>
<dbReference type="OrthoDB" id="9775208at2"/>
<sequence>MNEKQKVGVHSIRALPVAIPKLKGHFGGSETSAWLTAKALASLGNLDVSLLTRYQTRQPRQQVDGVEILTDWQPIEVVRESLSGVVELQPRFPWLKIGQFSPSLIWKIPVLAAVRQFFPNRSYELRENPFIQQFDFDAIFLFGANLVSAKAILSLKQKKTKTILLIRANAELNQRFANEDDFQNEYGERSEIVRYAISNASQIVVQTEHQQRLLLDHFHRESTVIPNPFDLKSWDQQLSNVEHPKLVAAENYVLWVGRSDRFHKRPLSLLEVAARCPDIQFVMVLNRGVQEVREEIEQIKTPNVTILDQVPFAQMPQLYKNSIAFAFTGSIEHEGFPNVLLQSAATSTPIVSLDFLPDLIHRSGGAILSGTTEKMAEDIRSLLVNKEKAEQLGRAGRAMIEQHIDMHQYAVLLEELTRDNE</sequence>